<dbReference type="Pfam" id="PF22521">
    <property type="entry name" value="HypF_C_2"/>
    <property type="match status" value="1"/>
</dbReference>
<comment type="catalytic activity">
    <reaction evidence="7 9">
        <text>C-terminal L-cysteinyl-[HypE protein] + carbamoyl phosphate + ATP + H2O = C-terminal S-carboxamide-L-cysteinyl-[HypE protein] + AMP + phosphate + diphosphate + H(+)</text>
        <dbReference type="Rhea" id="RHEA:55636"/>
        <dbReference type="Rhea" id="RHEA-COMP:14247"/>
        <dbReference type="Rhea" id="RHEA-COMP:14392"/>
        <dbReference type="ChEBI" id="CHEBI:15377"/>
        <dbReference type="ChEBI" id="CHEBI:15378"/>
        <dbReference type="ChEBI" id="CHEBI:30616"/>
        <dbReference type="ChEBI" id="CHEBI:33019"/>
        <dbReference type="ChEBI" id="CHEBI:43474"/>
        <dbReference type="ChEBI" id="CHEBI:58228"/>
        <dbReference type="ChEBI" id="CHEBI:76913"/>
        <dbReference type="ChEBI" id="CHEBI:139126"/>
        <dbReference type="ChEBI" id="CHEBI:456215"/>
    </reaction>
</comment>
<feature type="domain" description="YrdC-like" evidence="12">
    <location>
        <begin position="220"/>
        <end position="405"/>
    </location>
</feature>
<dbReference type="EC" id="6.2.-.-" evidence="9"/>
<evidence type="ECO:0000313" key="14">
    <source>
        <dbReference type="Proteomes" id="UP000535937"/>
    </source>
</evidence>
<evidence type="ECO:0000256" key="10">
    <source>
        <dbReference type="PROSITE-ProRule" id="PRU00520"/>
    </source>
</evidence>
<dbReference type="UniPathway" id="UPA00335"/>
<dbReference type="FunFam" id="3.30.420.40:FF:000124">
    <property type="entry name" value="Carbamoyltransferase HypF"/>
    <property type="match status" value="1"/>
</dbReference>
<dbReference type="GO" id="GO:0003725">
    <property type="term" value="F:double-stranded RNA binding"/>
    <property type="evidence" value="ECO:0007669"/>
    <property type="project" value="InterPro"/>
</dbReference>
<dbReference type="GO" id="GO:0051604">
    <property type="term" value="P:protein maturation"/>
    <property type="evidence" value="ECO:0007669"/>
    <property type="project" value="TreeGrafter"/>
</dbReference>
<dbReference type="Proteomes" id="UP000535937">
    <property type="component" value="Unassembled WGS sequence"/>
</dbReference>
<keyword evidence="5" id="KW-0863">Zinc-finger</keyword>
<dbReference type="InterPro" id="IPR001792">
    <property type="entry name" value="Acylphosphatase-like_dom"/>
</dbReference>
<organism evidence="13 14">
    <name type="scientific">Microbulbifer rhizosphaerae</name>
    <dbReference type="NCBI Taxonomy" id="1562603"/>
    <lineage>
        <taxon>Bacteria</taxon>
        <taxon>Pseudomonadati</taxon>
        <taxon>Pseudomonadota</taxon>
        <taxon>Gammaproteobacteria</taxon>
        <taxon>Cellvibrionales</taxon>
        <taxon>Microbulbiferaceae</taxon>
        <taxon>Microbulbifer</taxon>
    </lineage>
</organism>
<dbReference type="InterPro" id="IPR011125">
    <property type="entry name" value="Znf_HypF"/>
</dbReference>
<feature type="active site" evidence="10">
    <location>
        <position position="37"/>
    </location>
</feature>
<evidence type="ECO:0000256" key="6">
    <source>
        <dbReference type="ARBA" id="ARBA00022833"/>
    </source>
</evidence>
<dbReference type="Pfam" id="PF07503">
    <property type="entry name" value="zf-HYPF"/>
    <property type="match status" value="2"/>
</dbReference>
<comment type="similarity">
    <text evidence="2 9">Belongs to the carbamoyltransferase HypF family.</text>
</comment>
<dbReference type="AlphaFoldDB" id="A0A7W4WGU6"/>
<keyword evidence="4" id="KW-0479">Metal-binding</keyword>
<dbReference type="Gene3D" id="3.90.870.50">
    <property type="match status" value="1"/>
</dbReference>
<dbReference type="Gene3D" id="3.30.110.120">
    <property type="match status" value="1"/>
</dbReference>
<evidence type="ECO:0000256" key="5">
    <source>
        <dbReference type="ARBA" id="ARBA00022771"/>
    </source>
</evidence>
<dbReference type="SUPFAM" id="SSF54975">
    <property type="entry name" value="Acylphosphatase/BLUF domain-like"/>
    <property type="match status" value="1"/>
</dbReference>
<dbReference type="EMBL" id="JACHWZ010000030">
    <property type="protein sequence ID" value="MBB3063428.1"/>
    <property type="molecule type" value="Genomic_DNA"/>
</dbReference>
<proteinExistence type="inferred from homology"/>
<dbReference type="Gene3D" id="3.30.420.40">
    <property type="match status" value="1"/>
</dbReference>
<dbReference type="Pfam" id="PF17788">
    <property type="entry name" value="HypF_C"/>
    <property type="match status" value="1"/>
</dbReference>
<dbReference type="PROSITE" id="PS51160">
    <property type="entry name" value="ACYLPHOSPHATASE_3"/>
    <property type="match status" value="1"/>
</dbReference>
<dbReference type="InterPro" id="IPR006070">
    <property type="entry name" value="Sua5-like_dom"/>
</dbReference>
<dbReference type="GO" id="GO:0016743">
    <property type="term" value="F:carboxyl- or carbamoyltransferase activity"/>
    <property type="evidence" value="ECO:0007669"/>
    <property type="project" value="UniProtKB-UniRule"/>
</dbReference>
<evidence type="ECO:0000259" key="12">
    <source>
        <dbReference type="PROSITE" id="PS51163"/>
    </source>
</evidence>
<evidence type="ECO:0000256" key="8">
    <source>
        <dbReference type="ARBA" id="ARBA00072168"/>
    </source>
</evidence>
<dbReference type="NCBIfam" id="TIGR00143">
    <property type="entry name" value="hypF"/>
    <property type="match status" value="1"/>
</dbReference>
<evidence type="ECO:0000256" key="1">
    <source>
        <dbReference type="ARBA" id="ARBA00004711"/>
    </source>
</evidence>
<evidence type="ECO:0000259" key="11">
    <source>
        <dbReference type="PROSITE" id="PS51160"/>
    </source>
</evidence>
<dbReference type="GO" id="GO:0003998">
    <property type="term" value="F:acylphosphatase activity"/>
    <property type="evidence" value="ECO:0007669"/>
    <property type="project" value="UniProtKB-EC"/>
</dbReference>
<dbReference type="InterPro" id="IPR036046">
    <property type="entry name" value="Acylphosphatase-like_dom_sf"/>
</dbReference>
<keyword evidence="14" id="KW-1185">Reference proteome</keyword>
<dbReference type="InterPro" id="IPR041440">
    <property type="entry name" value="HypF_C"/>
</dbReference>
<dbReference type="InterPro" id="IPR017945">
    <property type="entry name" value="DHBP_synth_RibB-like_a/b_dom"/>
</dbReference>
<sequence>MDSYAPQQKKTPQASSLEPRIAESIRVRGLVQGVGLRPLVWRLAGKYGLSGSVGNDAEGVWIHVSGVAGQVDRLVEALRSAPPPLARIDSIERLPRAPVGPAESGFHIAASLPGEMHTQVAADAATCADCLGELFAPDGRRRGFAFTNCTHCGPRISIVRSVPYDRINTSMGAFAQCPACLEEYRNPADRRFHAQPNCCPDCGPHLWLEWAEGHDHGPEADPIARAQESLRAGKILLLKGVGGFHLACNATDPDAVTRLRTRKRRPHKPFALLARDLEMIRRYCSLSDTGCELLQHRAAPILLLPQTGAAALAPGVAPGQRCYGFMLPPAPLHHLLMAGLEFPLVCTSGNRSGEPQCIANDDARALLGAVADAALLYDRDIVNRLDDSVVREIDGRPAILRRARGYVPEPLMLPETFAAAPPLLALGGELKNTFCLLKDGQAVLSQHIGDLHNRAVGDAFEQSLQFYRELFDHAPRAIAVDAHPEYRSGKIGRALAARESLRLEVVQHHHAHIAACLADNGVPLDAEPVLGIALDGLGYGTDGSFWGGEFLLADYRNSERLASFEPVPIPGGERAIRQPWRMAFAWLHQVFGNDLSTRQRLPGEFGDFLARQPLETLARMIDTGFNSPLTSSCGRLFDAVAAVIGLCREISFEGQAAMALEACVDSAALAGGGNGYPFEIGERGGLSRLCAQPMWRALLEDLRRGTAAGVVAARFHLGLAEAIGRMVDRLGDRCGAGWSGRVALSGGVFQNAVLSSLLVRQLRRRGLEVLCHRRVPANDGGLSLGQAAVAAARLLQSRGAGTCA</sequence>
<keyword evidence="6" id="KW-0862">Zinc</keyword>
<dbReference type="Gene3D" id="3.30.420.360">
    <property type="match status" value="1"/>
</dbReference>
<evidence type="ECO:0000256" key="9">
    <source>
        <dbReference type="PIRNR" id="PIRNR006256"/>
    </source>
</evidence>
<evidence type="ECO:0000256" key="3">
    <source>
        <dbReference type="ARBA" id="ARBA00022598"/>
    </source>
</evidence>
<keyword evidence="10" id="KW-0378">Hydrolase</keyword>
<keyword evidence="3" id="KW-0436">Ligase</keyword>
<comment type="catalytic activity">
    <reaction evidence="10">
        <text>an acyl phosphate + H2O = a carboxylate + phosphate + H(+)</text>
        <dbReference type="Rhea" id="RHEA:14965"/>
        <dbReference type="ChEBI" id="CHEBI:15377"/>
        <dbReference type="ChEBI" id="CHEBI:15378"/>
        <dbReference type="ChEBI" id="CHEBI:29067"/>
        <dbReference type="ChEBI" id="CHEBI:43474"/>
        <dbReference type="ChEBI" id="CHEBI:59918"/>
        <dbReference type="EC" id="3.6.1.7"/>
    </reaction>
</comment>
<dbReference type="RefSeq" id="WP_221192171.1">
    <property type="nucleotide sequence ID" value="NZ_JACHWZ010000030.1"/>
</dbReference>
<evidence type="ECO:0000313" key="13">
    <source>
        <dbReference type="EMBL" id="MBB3063428.1"/>
    </source>
</evidence>
<dbReference type="PANTHER" id="PTHR42959:SF1">
    <property type="entry name" value="CARBAMOYLTRANSFERASE HYPF"/>
    <property type="match status" value="1"/>
</dbReference>
<dbReference type="PANTHER" id="PTHR42959">
    <property type="entry name" value="CARBAMOYLTRANSFERASE"/>
    <property type="match status" value="1"/>
</dbReference>
<evidence type="ECO:0000256" key="2">
    <source>
        <dbReference type="ARBA" id="ARBA00008097"/>
    </source>
</evidence>
<feature type="active site" evidence="10">
    <location>
        <position position="55"/>
    </location>
</feature>
<comment type="pathway">
    <text evidence="1 9">Protein modification; [NiFe] hydrogenase maturation.</text>
</comment>
<feature type="domain" description="Acylphosphatase-like" evidence="11">
    <location>
        <begin position="22"/>
        <end position="110"/>
    </location>
</feature>
<protein>
    <recommendedName>
        <fullName evidence="8 9">Carbamoyltransferase HypF</fullName>
        <ecNumber evidence="9">6.2.-.-</ecNumber>
    </recommendedName>
</protein>
<dbReference type="PROSITE" id="PS51163">
    <property type="entry name" value="YRDC"/>
    <property type="match status" value="1"/>
</dbReference>
<reference evidence="13 14" key="1">
    <citation type="submission" date="2020-08" db="EMBL/GenBank/DDBJ databases">
        <title>Genomic Encyclopedia of Type Strains, Phase III (KMG-III): the genomes of soil and plant-associated and newly described type strains.</title>
        <authorList>
            <person name="Whitman W."/>
        </authorList>
    </citation>
    <scope>NUCLEOTIDE SEQUENCE [LARGE SCALE GENOMIC DNA]</scope>
    <source>
        <strain evidence="13 14">CECT 8799</strain>
    </source>
</reference>
<dbReference type="InterPro" id="IPR051060">
    <property type="entry name" value="Carbamoyltrans_HypF-like"/>
</dbReference>
<evidence type="ECO:0000256" key="4">
    <source>
        <dbReference type="ARBA" id="ARBA00022723"/>
    </source>
</evidence>
<accession>A0A7W4WGU6</accession>
<dbReference type="GO" id="GO:0016874">
    <property type="term" value="F:ligase activity"/>
    <property type="evidence" value="ECO:0007669"/>
    <property type="project" value="UniProtKB-UniRule"/>
</dbReference>
<comment type="caution">
    <text evidence="13">The sequence shown here is derived from an EMBL/GenBank/DDBJ whole genome shotgun (WGS) entry which is preliminary data.</text>
</comment>
<dbReference type="PIRSF" id="PIRSF006256">
    <property type="entry name" value="CMPcnvr_hdrg_mat"/>
    <property type="match status" value="1"/>
</dbReference>
<dbReference type="InterPro" id="IPR055128">
    <property type="entry name" value="HypF_C_2"/>
</dbReference>
<dbReference type="SUPFAM" id="SSF55821">
    <property type="entry name" value="YrdC/RibB"/>
    <property type="match status" value="1"/>
</dbReference>
<dbReference type="Pfam" id="PF00708">
    <property type="entry name" value="Acylphosphatase"/>
    <property type="match status" value="1"/>
</dbReference>
<name>A0A7W4WGU6_9GAMM</name>
<gene>
    <name evidence="13" type="ORF">FHS09_004286</name>
</gene>
<dbReference type="InterPro" id="IPR004421">
    <property type="entry name" value="Carbamoyltransferase_HypF"/>
</dbReference>
<comment type="function">
    <text evidence="9">Involved in the maturation of [NiFe] hydrogenases. Along with HypE, it catalyzes the synthesis of the CN ligands of the active site iron of [NiFe]-hydrogenases. HypF functions as a carbamoyl transferase using carbamoylphosphate as a substrate and transferring the carboxamido moiety in an ATP-dependent reaction to the thiolate of the C-terminal cysteine of HypE yielding a protein-S-carboxamide.</text>
</comment>
<evidence type="ECO:0000256" key="7">
    <source>
        <dbReference type="ARBA" id="ARBA00048220"/>
    </source>
</evidence>
<dbReference type="Pfam" id="PF01300">
    <property type="entry name" value="Sua5_yciO_yrdC"/>
    <property type="match status" value="1"/>
</dbReference>
<dbReference type="GO" id="GO:0008270">
    <property type="term" value="F:zinc ion binding"/>
    <property type="evidence" value="ECO:0007669"/>
    <property type="project" value="UniProtKB-KW"/>
</dbReference>